<dbReference type="PANTHER" id="PTHR46577:SF1">
    <property type="entry name" value="HTH-TYPE TRANSCRIPTIONAL REGULATORY PROTEIN GABR"/>
    <property type="match status" value="1"/>
</dbReference>
<dbReference type="EMBL" id="JAUYVI010000009">
    <property type="protein sequence ID" value="MDQ7251036.1"/>
    <property type="molecule type" value="Genomic_DNA"/>
</dbReference>
<organism evidence="2 3">
    <name type="scientific">Dongia sedimenti</name>
    <dbReference type="NCBI Taxonomy" id="3064282"/>
    <lineage>
        <taxon>Bacteria</taxon>
        <taxon>Pseudomonadati</taxon>
        <taxon>Pseudomonadota</taxon>
        <taxon>Alphaproteobacteria</taxon>
        <taxon>Rhodospirillales</taxon>
        <taxon>Dongiaceae</taxon>
        <taxon>Dongia</taxon>
    </lineage>
</organism>
<keyword evidence="3" id="KW-1185">Reference proteome</keyword>
<dbReference type="Gene3D" id="3.40.640.10">
    <property type="entry name" value="Type I PLP-dependent aspartate aminotransferase-like (Major domain)"/>
    <property type="match status" value="1"/>
</dbReference>
<dbReference type="PANTHER" id="PTHR46577">
    <property type="entry name" value="HTH-TYPE TRANSCRIPTIONAL REGULATORY PROTEIN GABR"/>
    <property type="match status" value="1"/>
</dbReference>
<accession>A0ABU0YVL3</accession>
<dbReference type="Pfam" id="PF00155">
    <property type="entry name" value="Aminotran_1_2"/>
    <property type="match status" value="1"/>
</dbReference>
<dbReference type="SUPFAM" id="SSF53383">
    <property type="entry name" value="PLP-dependent transferases"/>
    <property type="match status" value="1"/>
</dbReference>
<dbReference type="CDD" id="cd00609">
    <property type="entry name" value="AAT_like"/>
    <property type="match status" value="1"/>
</dbReference>
<dbReference type="Proteomes" id="UP001230156">
    <property type="component" value="Unassembled WGS sequence"/>
</dbReference>
<dbReference type="InterPro" id="IPR004839">
    <property type="entry name" value="Aminotransferase_I/II_large"/>
</dbReference>
<comment type="caution">
    <text evidence="2">The sequence shown here is derived from an EMBL/GenBank/DDBJ whole genome shotgun (WGS) entry which is preliminary data.</text>
</comment>
<dbReference type="GO" id="GO:0008483">
    <property type="term" value="F:transaminase activity"/>
    <property type="evidence" value="ECO:0007669"/>
    <property type="project" value="UniProtKB-KW"/>
</dbReference>
<protein>
    <submittedName>
        <fullName evidence="2">PLP-dependent aminotransferase family protein</fullName>
    </submittedName>
</protein>
<keyword evidence="2" id="KW-0032">Aminotransferase</keyword>
<evidence type="ECO:0000313" key="2">
    <source>
        <dbReference type="EMBL" id="MDQ7251036.1"/>
    </source>
</evidence>
<feature type="domain" description="Aminotransferase class I/classII large" evidence="1">
    <location>
        <begin position="75"/>
        <end position="356"/>
    </location>
</feature>
<keyword evidence="2" id="KW-0808">Transferase</keyword>
<gene>
    <name evidence="2" type="ORF">Q8A70_25340</name>
</gene>
<dbReference type="InterPro" id="IPR051446">
    <property type="entry name" value="HTH_trans_reg/aminotransferase"/>
</dbReference>
<evidence type="ECO:0000259" key="1">
    <source>
        <dbReference type="Pfam" id="PF00155"/>
    </source>
</evidence>
<proteinExistence type="predicted"/>
<dbReference type="InterPro" id="IPR015424">
    <property type="entry name" value="PyrdxlP-dep_Trfase"/>
</dbReference>
<sequence length="374" mass="39992">MKQDSNHPAIVEMSRTHPPLVPAVFDPEYRAALDAVLMRHTPSEIAGAHRWMGTDADRAAGAIFTGRRLGSVPEPGRIVVTNGTQSAFNMLIGGLVGQGQVLAVESLTYPPILTLAQRLGFTPCGVALDEEGMRPDALEALCRERRPKAVYLLSTLQNPTLATMSLGRRQAIVEVARRYDLQIIEDDIYSMLPETNLPPLSALAPERGWYILGVAKSLAAGMKIAYVVAPSAAQGEAQFWPGVRATFWMSAPISAAICTQLLESGGAQRVIDAVRTEMQQRQTAIRPILDGLDCVTADGALHVWIRLPAAMSAKNLAARIYQRGVNIGTGDPYTTPGTTPPQAIRVGIGHARSQAELVAAMQVIAAAYAAEAAA</sequence>
<dbReference type="RefSeq" id="WP_379961009.1">
    <property type="nucleotide sequence ID" value="NZ_JAUYVI010000009.1"/>
</dbReference>
<dbReference type="InterPro" id="IPR015421">
    <property type="entry name" value="PyrdxlP-dep_Trfase_major"/>
</dbReference>
<reference evidence="3" key="1">
    <citation type="submission" date="2023-08" db="EMBL/GenBank/DDBJ databases">
        <title>Rhodospirillaceae gen. nov., a novel taxon isolated from the Yangtze River Yuezi River estuary sludge.</title>
        <authorList>
            <person name="Ruan L."/>
        </authorList>
    </citation>
    <scope>NUCLEOTIDE SEQUENCE [LARGE SCALE GENOMIC DNA]</scope>
    <source>
        <strain evidence="3">R-7</strain>
    </source>
</reference>
<name>A0ABU0YVL3_9PROT</name>
<evidence type="ECO:0000313" key="3">
    <source>
        <dbReference type="Proteomes" id="UP001230156"/>
    </source>
</evidence>